<protein>
    <recommendedName>
        <fullName evidence="4">Protein kinase domain-containing protein</fullName>
    </recommendedName>
</protein>
<feature type="region of interest" description="Disordered" evidence="1">
    <location>
        <begin position="288"/>
        <end position="472"/>
    </location>
</feature>
<evidence type="ECO:0000313" key="5">
    <source>
        <dbReference type="EMBL" id="CAI5448536.1"/>
    </source>
</evidence>
<evidence type="ECO:0000256" key="3">
    <source>
        <dbReference type="SAM" id="SignalP"/>
    </source>
</evidence>
<dbReference type="InterPro" id="IPR001245">
    <property type="entry name" value="Ser-Thr/Tyr_kinase_cat_dom"/>
</dbReference>
<dbReference type="PROSITE" id="PS50011">
    <property type="entry name" value="PROTEIN_KINASE_DOM"/>
    <property type="match status" value="1"/>
</dbReference>
<evidence type="ECO:0000313" key="6">
    <source>
        <dbReference type="Proteomes" id="UP001152747"/>
    </source>
</evidence>
<evidence type="ECO:0000256" key="2">
    <source>
        <dbReference type="SAM" id="Phobius"/>
    </source>
</evidence>
<dbReference type="SUPFAM" id="SSF56112">
    <property type="entry name" value="Protein kinase-like (PK-like)"/>
    <property type="match status" value="1"/>
</dbReference>
<keyword evidence="2" id="KW-0812">Transmembrane</keyword>
<dbReference type="GO" id="GO:0007169">
    <property type="term" value="P:cell surface receptor protein tyrosine kinase signaling pathway"/>
    <property type="evidence" value="ECO:0007669"/>
    <property type="project" value="TreeGrafter"/>
</dbReference>
<proteinExistence type="predicted"/>
<dbReference type="InterPro" id="IPR050122">
    <property type="entry name" value="RTK"/>
</dbReference>
<feature type="region of interest" description="Disordered" evidence="1">
    <location>
        <begin position="194"/>
        <end position="224"/>
    </location>
</feature>
<dbReference type="GO" id="GO:0005524">
    <property type="term" value="F:ATP binding"/>
    <property type="evidence" value="ECO:0007669"/>
    <property type="project" value="InterPro"/>
</dbReference>
<feature type="compositionally biased region" description="Acidic residues" evidence="1">
    <location>
        <begin position="432"/>
        <end position="468"/>
    </location>
</feature>
<dbReference type="PANTHER" id="PTHR24416">
    <property type="entry name" value="TYROSINE-PROTEIN KINASE RECEPTOR"/>
    <property type="match status" value="1"/>
</dbReference>
<feature type="compositionally biased region" description="Acidic residues" evidence="1">
    <location>
        <begin position="208"/>
        <end position="224"/>
    </location>
</feature>
<dbReference type="InterPro" id="IPR011009">
    <property type="entry name" value="Kinase-like_dom_sf"/>
</dbReference>
<reference evidence="5" key="1">
    <citation type="submission" date="2022-11" db="EMBL/GenBank/DDBJ databases">
        <authorList>
            <person name="Kikuchi T."/>
        </authorList>
    </citation>
    <scope>NUCLEOTIDE SEQUENCE</scope>
    <source>
        <strain evidence="5">PS1010</strain>
    </source>
</reference>
<dbReference type="Proteomes" id="UP001152747">
    <property type="component" value="Unassembled WGS sequence"/>
</dbReference>
<feature type="compositionally biased region" description="Acidic residues" evidence="1">
    <location>
        <begin position="326"/>
        <end position="342"/>
    </location>
</feature>
<feature type="domain" description="Protein kinase" evidence="4">
    <location>
        <begin position="580"/>
        <end position="853"/>
    </location>
</feature>
<dbReference type="GO" id="GO:0004714">
    <property type="term" value="F:transmembrane receptor protein tyrosine kinase activity"/>
    <property type="evidence" value="ECO:0007669"/>
    <property type="project" value="TreeGrafter"/>
</dbReference>
<feature type="signal peptide" evidence="3">
    <location>
        <begin position="1"/>
        <end position="16"/>
    </location>
</feature>
<feature type="compositionally biased region" description="Basic and acidic residues" evidence="1">
    <location>
        <begin position="198"/>
        <end position="207"/>
    </location>
</feature>
<name>A0A9P1IP04_9PELO</name>
<keyword evidence="6" id="KW-1185">Reference proteome</keyword>
<comment type="caution">
    <text evidence="5">The sequence shown here is derived from an EMBL/GenBank/DDBJ whole genome shotgun (WGS) entry which is preliminary data.</text>
</comment>
<dbReference type="OrthoDB" id="5857665at2759"/>
<feature type="chain" id="PRO_5040262132" description="Protein kinase domain-containing protein" evidence="3">
    <location>
        <begin position="17"/>
        <end position="886"/>
    </location>
</feature>
<dbReference type="InterPro" id="IPR000719">
    <property type="entry name" value="Prot_kinase_dom"/>
</dbReference>
<feature type="transmembrane region" description="Helical" evidence="2">
    <location>
        <begin position="489"/>
        <end position="510"/>
    </location>
</feature>
<feature type="compositionally biased region" description="Acidic residues" evidence="1">
    <location>
        <begin position="397"/>
        <end position="408"/>
    </location>
</feature>
<sequence length="886" mass="98718">MGCLAIIILAAVGANAISLSKNAAGGGCLDLMCPDTSMHYGLRNLVNDDTLKTDACVSCDQCTENGYSVCLRHRDQSRATRTSHGGCSCSHQLPANCHTDTNQRTHPANITMQQFQTCFSDVIQRPPKPLAVNENSSIVVTIEPFWLEPYWRNLKVTNLKLHYKFNVKNPENCEGELETSASGVHTCVANVDVDMTDSEEKPATKNEVEDDYEHSDNYDQYDDDLPPEVQFDRDVFFGAHELETYYTAKVERSRILNVLTKKIYDLDYTTESEHLKFDLKPELYEENIAQDTPLSEKVTSTTTEKAPKKEESKKENEKEKEKVKEEEDEVIESVTESDDSATSEERGGTDFFEDEKKKESKEEAEEREDEVVVNLADIEPTKLKSQEAAKNATSVEESGEEEEGDEEEKASTTTEAGKESEDDGTTEKPESSSEENDKEEGDDEETTTTELVEGETESGADSEEESESNNETSFITRITDSFDFPRVRLVFLITLASFILFILIIICLFYRDKYCCCKSKSTKSANGYRYSSANAPPSTELNPMISRTTSVGGGGIEETEILDNFRSVIGSATTFNPNKVEIGISVGMGRFGPIYRAMFNSYNGSVHDVNIYLLKNVNRLPDDQINELTTLLKANVSAGAHPNVVSLCGVTQAGPDTMLMWEPLHQPTLQGVLRESRCARFGSEPFNFASFLSSERLATMAIGCCTGLDHLLKKNVYPSHISTSNVLVAERGIVKIGGFGLADHHALNMEHSPIKTRWQAPEHFKNQPMLIGESTIIWSLGVVLWEIFSLGGTPFVSLRQLQTFIDSMRDGSAKLDDIPYCGEAVSQLLSTCTSHTPEARGDIRTIIRRLECISADAKAQINLAYREDFPYLPIVTQLEQQVEEEF</sequence>
<feature type="compositionally biased region" description="Acidic residues" evidence="1">
    <location>
        <begin position="362"/>
        <end position="371"/>
    </location>
</feature>
<feature type="compositionally biased region" description="Basic and acidic residues" evidence="1">
    <location>
        <begin position="305"/>
        <end position="325"/>
    </location>
</feature>
<feature type="compositionally biased region" description="Basic and acidic residues" evidence="1">
    <location>
        <begin position="343"/>
        <end position="361"/>
    </location>
</feature>
<dbReference type="Pfam" id="PF07714">
    <property type="entry name" value="PK_Tyr_Ser-Thr"/>
    <property type="match status" value="1"/>
</dbReference>
<evidence type="ECO:0000259" key="4">
    <source>
        <dbReference type="PROSITE" id="PS50011"/>
    </source>
</evidence>
<accession>A0A9P1IP04</accession>
<gene>
    <name evidence="5" type="ORF">CAMP_LOCUS11173</name>
</gene>
<dbReference type="Gene3D" id="1.10.510.10">
    <property type="entry name" value="Transferase(Phosphotransferase) domain 1"/>
    <property type="match status" value="1"/>
</dbReference>
<keyword evidence="3" id="KW-0732">Signal</keyword>
<dbReference type="EMBL" id="CANHGI010000004">
    <property type="protein sequence ID" value="CAI5448536.1"/>
    <property type="molecule type" value="Genomic_DNA"/>
</dbReference>
<keyword evidence="2" id="KW-0472">Membrane</keyword>
<dbReference type="PANTHER" id="PTHR24416:SF635">
    <property type="entry name" value="PROTEIN KINASE DOMAIN-CONTAINING PROTEIN"/>
    <property type="match status" value="1"/>
</dbReference>
<dbReference type="GO" id="GO:0005886">
    <property type="term" value="C:plasma membrane"/>
    <property type="evidence" value="ECO:0007669"/>
    <property type="project" value="TreeGrafter"/>
</dbReference>
<dbReference type="GO" id="GO:0043235">
    <property type="term" value="C:receptor complex"/>
    <property type="evidence" value="ECO:0007669"/>
    <property type="project" value="TreeGrafter"/>
</dbReference>
<dbReference type="AlphaFoldDB" id="A0A9P1IP04"/>
<evidence type="ECO:0000256" key="1">
    <source>
        <dbReference type="SAM" id="MobiDB-lite"/>
    </source>
</evidence>
<organism evidence="5 6">
    <name type="scientific">Caenorhabditis angaria</name>
    <dbReference type="NCBI Taxonomy" id="860376"/>
    <lineage>
        <taxon>Eukaryota</taxon>
        <taxon>Metazoa</taxon>
        <taxon>Ecdysozoa</taxon>
        <taxon>Nematoda</taxon>
        <taxon>Chromadorea</taxon>
        <taxon>Rhabditida</taxon>
        <taxon>Rhabditina</taxon>
        <taxon>Rhabditomorpha</taxon>
        <taxon>Rhabditoidea</taxon>
        <taxon>Rhabditidae</taxon>
        <taxon>Peloderinae</taxon>
        <taxon>Caenorhabditis</taxon>
    </lineage>
</organism>
<keyword evidence="2" id="KW-1133">Transmembrane helix</keyword>